<comment type="caution">
    <text evidence="1">The sequence shown here is derived from an EMBL/GenBank/DDBJ whole genome shotgun (WGS) entry which is preliminary data.</text>
</comment>
<evidence type="ECO:0000313" key="2">
    <source>
        <dbReference type="Proteomes" id="UP000571084"/>
    </source>
</evidence>
<protein>
    <submittedName>
        <fullName evidence="1">Uncharacterized protein</fullName>
    </submittedName>
</protein>
<reference evidence="1 2" key="1">
    <citation type="submission" date="2020-08" db="EMBL/GenBank/DDBJ databases">
        <title>Genomic Encyclopedia of Type Strains, Phase IV (KMG-IV): sequencing the most valuable type-strain genomes for metagenomic binning, comparative biology and taxonomic classification.</title>
        <authorList>
            <person name="Goeker M."/>
        </authorList>
    </citation>
    <scope>NUCLEOTIDE SEQUENCE [LARGE SCALE GENOMIC DNA]</scope>
    <source>
        <strain evidence="1 2">DSM 23240</strain>
    </source>
</reference>
<proteinExistence type="predicted"/>
<dbReference type="EMBL" id="JACHHQ010000010">
    <property type="protein sequence ID" value="MBB5202041.1"/>
    <property type="molecule type" value="Genomic_DNA"/>
</dbReference>
<accession>A0A840RZX7</accession>
<dbReference type="PROSITE" id="PS51257">
    <property type="entry name" value="PROKAR_LIPOPROTEIN"/>
    <property type="match status" value="1"/>
</dbReference>
<evidence type="ECO:0000313" key="1">
    <source>
        <dbReference type="EMBL" id="MBB5202041.1"/>
    </source>
</evidence>
<sequence>MITKKILLGLGSGLLLSLLLGGCGGGGGDFHAPVDLTGANNGAEPVAAQDAFIDSVNGIVATTSDVSEPTSIDSLMATTPDNTAPLSFT</sequence>
<name>A0A840RZX7_9BURK</name>
<dbReference type="RefSeq" id="WP_168054370.1">
    <property type="nucleotide sequence ID" value="NZ_JAAOZT010000004.1"/>
</dbReference>
<keyword evidence="2" id="KW-1185">Reference proteome</keyword>
<gene>
    <name evidence="1" type="ORF">HNR39_003904</name>
</gene>
<dbReference type="Proteomes" id="UP000571084">
    <property type="component" value="Unassembled WGS sequence"/>
</dbReference>
<organism evidence="1 2">
    <name type="scientific">Glaciimonas immobilis</name>
    <dbReference type="NCBI Taxonomy" id="728004"/>
    <lineage>
        <taxon>Bacteria</taxon>
        <taxon>Pseudomonadati</taxon>
        <taxon>Pseudomonadota</taxon>
        <taxon>Betaproteobacteria</taxon>
        <taxon>Burkholderiales</taxon>
        <taxon>Oxalobacteraceae</taxon>
        <taxon>Glaciimonas</taxon>
    </lineage>
</organism>
<dbReference type="AlphaFoldDB" id="A0A840RZX7"/>